<evidence type="ECO:0000256" key="3">
    <source>
        <dbReference type="ARBA" id="ARBA00010394"/>
    </source>
</evidence>
<dbReference type="InterPro" id="IPR011989">
    <property type="entry name" value="ARM-like"/>
</dbReference>
<evidence type="ECO:0000256" key="8">
    <source>
        <dbReference type="ARBA" id="ARBA00022843"/>
    </source>
</evidence>
<dbReference type="PROSITE" id="PS51214">
    <property type="entry name" value="IBB"/>
    <property type="match status" value="1"/>
</dbReference>
<comment type="function">
    <text evidence="12">Functions in nuclear protein import as an adapter protein for nuclear receptor KPNB1. Binds specifically and directly to substrates containing either a simple or bipartite NLS motif. Docking of the importin/substrate complex to the nuclear pore complex (NPC) is mediated by KPNB1 through binding to nucleoporin FxFG repeats and the complex is subsequently translocated through the pore by an energy requiring, Ran-dependent mechanism. At the nucleoplasmic side of the NPC, Ran binds to importin-beta and the three components separate and importin-alpha and -beta are re-exported from the nucleus to the cytoplasm where GTP hydrolysis releases Ran from importin. The directionality of nuclear import is thought to be conferred by an asymmetric distribution of the GTP- and GDP-bound forms of Ran between the cytoplasm and nucleus. Mediator of PR-DUB complex component BAP1 nuclear import; acts redundantly with KPNA1 and Transportin-1/TNPO1.</text>
</comment>
<accession>A0A3P8WCV4</accession>
<keyword evidence="17" id="KW-1185">Reference proteome</keyword>
<feature type="repeat" description="ARM" evidence="14">
    <location>
        <begin position="246"/>
        <end position="288"/>
    </location>
</feature>
<dbReference type="Pfam" id="PF00514">
    <property type="entry name" value="Arm"/>
    <property type="match status" value="8"/>
</dbReference>
<dbReference type="PROSITE" id="PS50176">
    <property type="entry name" value="ARM_REPEAT"/>
    <property type="match status" value="5"/>
</dbReference>
<dbReference type="Pfam" id="PF01749">
    <property type="entry name" value="IBB"/>
    <property type="match status" value="1"/>
</dbReference>
<evidence type="ECO:0000256" key="6">
    <source>
        <dbReference type="ARBA" id="ARBA00022553"/>
    </source>
</evidence>
<keyword evidence="4 13" id="KW-0813">Transport</keyword>
<dbReference type="InterPro" id="IPR016024">
    <property type="entry name" value="ARM-type_fold"/>
</dbReference>
<feature type="repeat" description="ARM" evidence="14">
    <location>
        <begin position="330"/>
        <end position="372"/>
    </location>
</feature>
<comment type="similarity">
    <text evidence="3 13">Belongs to the importin alpha family.</text>
</comment>
<reference evidence="16 17" key="1">
    <citation type="journal article" date="2014" name="Nat. Genet.">
        <title>Whole-genome sequence of a flatfish provides insights into ZW sex chromosome evolution and adaptation to a benthic lifestyle.</title>
        <authorList>
            <person name="Chen S."/>
            <person name="Zhang G."/>
            <person name="Shao C."/>
            <person name="Huang Q."/>
            <person name="Liu G."/>
            <person name="Zhang P."/>
            <person name="Song W."/>
            <person name="An N."/>
            <person name="Chalopin D."/>
            <person name="Volff J.N."/>
            <person name="Hong Y."/>
            <person name="Li Q."/>
            <person name="Sha Z."/>
            <person name="Zhou H."/>
            <person name="Xie M."/>
            <person name="Yu Q."/>
            <person name="Liu Y."/>
            <person name="Xiang H."/>
            <person name="Wang N."/>
            <person name="Wu K."/>
            <person name="Yang C."/>
            <person name="Zhou Q."/>
            <person name="Liao X."/>
            <person name="Yang L."/>
            <person name="Hu Q."/>
            <person name="Zhang J."/>
            <person name="Meng L."/>
            <person name="Jin L."/>
            <person name="Tian Y."/>
            <person name="Lian J."/>
            <person name="Yang J."/>
            <person name="Miao G."/>
            <person name="Liu S."/>
            <person name="Liang Z."/>
            <person name="Yan F."/>
            <person name="Li Y."/>
            <person name="Sun B."/>
            <person name="Zhang H."/>
            <person name="Zhang J."/>
            <person name="Zhu Y."/>
            <person name="Du M."/>
            <person name="Zhao Y."/>
            <person name="Schartl M."/>
            <person name="Tang Q."/>
            <person name="Wang J."/>
        </authorList>
    </citation>
    <scope>NUCLEOTIDE SEQUENCE</scope>
</reference>
<keyword evidence="6" id="KW-0597">Phosphoprotein</keyword>
<dbReference type="OrthoDB" id="29145at2759"/>
<dbReference type="InterPro" id="IPR024931">
    <property type="entry name" value="Importin_alpha"/>
</dbReference>
<keyword evidence="11" id="KW-0539">Nucleus</keyword>
<evidence type="ECO:0000256" key="7">
    <source>
        <dbReference type="ARBA" id="ARBA00022737"/>
    </source>
</evidence>
<dbReference type="Ensembl" id="ENSCSET00000022759.1">
    <property type="protein sequence ID" value="ENSCSEP00000022470.1"/>
    <property type="gene ID" value="ENSCSEG00000014324.1"/>
</dbReference>
<dbReference type="STRING" id="244447.ENSCSEP00000022470"/>
<protein>
    <recommendedName>
        <fullName evidence="13">Importin subunit alpha</fullName>
    </recommendedName>
</protein>
<dbReference type="SMART" id="SM00185">
    <property type="entry name" value="ARM"/>
    <property type="match status" value="8"/>
</dbReference>
<dbReference type="Gene3D" id="1.25.10.10">
    <property type="entry name" value="Leucine-rich Repeat Variant"/>
    <property type="match status" value="1"/>
</dbReference>
<dbReference type="InterPro" id="IPR036975">
    <property type="entry name" value="Importin-a_IBB_sf"/>
</dbReference>
<comment type="subcellular location">
    <subcellularLocation>
        <location evidence="2">Cytoplasm</location>
    </subcellularLocation>
    <subcellularLocation>
        <location evidence="1">Nucleus</location>
    </subcellularLocation>
</comment>
<evidence type="ECO:0000256" key="10">
    <source>
        <dbReference type="ARBA" id="ARBA00022990"/>
    </source>
</evidence>
<dbReference type="GO" id="GO:0061608">
    <property type="term" value="F:nuclear import signal receptor activity"/>
    <property type="evidence" value="ECO:0007669"/>
    <property type="project" value="InterPro"/>
</dbReference>
<reference evidence="16" key="2">
    <citation type="submission" date="2025-08" db="UniProtKB">
        <authorList>
            <consortium name="Ensembl"/>
        </authorList>
    </citation>
    <scope>IDENTIFICATION</scope>
</reference>
<evidence type="ECO:0000256" key="12">
    <source>
        <dbReference type="ARBA" id="ARBA00054240"/>
    </source>
</evidence>
<dbReference type="AlphaFoldDB" id="A0A3P8WCV4"/>
<dbReference type="GO" id="GO:0005654">
    <property type="term" value="C:nucleoplasm"/>
    <property type="evidence" value="ECO:0007669"/>
    <property type="project" value="UniProtKB-ARBA"/>
</dbReference>
<dbReference type="GO" id="GO:0005829">
    <property type="term" value="C:cytosol"/>
    <property type="evidence" value="ECO:0007669"/>
    <property type="project" value="UniProtKB-ARBA"/>
</dbReference>
<reference evidence="16" key="3">
    <citation type="submission" date="2025-09" db="UniProtKB">
        <authorList>
            <consortium name="Ensembl"/>
        </authorList>
    </citation>
    <scope>IDENTIFICATION</scope>
</reference>
<keyword evidence="9 13" id="KW-0653">Protein transport</keyword>
<evidence type="ECO:0000259" key="15">
    <source>
        <dbReference type="PROSITE" id="PS51214"/>
    </source>
</evidence>
<feature type="domain" description="IBB" evidence="15">
    <location>
        <begin position="1"/>
        <end position="54"/>
    </location>
</feature>
<feature type="repeat" description="ARM" evidence="14">
    <location>
        <begin position="157"/>
        <end position="199"/>
    </location>
</feature>
<dbReference type="Pfam" id="PF16186">
    <property type="entry name" value="Arm_3"/>
    <property type="match status" value="1"/>
</dbReference>
<sequence length="523" mass="57585">MSENCARLNKFKNKGKDANELRRRRVEVNVELRKAKKDDQMFKRRNVAAFPDEATSPLQERSQNCQSTRQWTVEEIVAGVLNGNTESQLQATQAARKLLSRDKHPPIDQMISAGLIPKFVAFLGLSECPPIQFEASWALTNIASGTSDQTAAVVEGGAIPAFVNLIISPHQHISEQAVWALGNIAGDGSSLRDMVIKHGAIAPLLSLMAVPDLSVFNTGYVRNVTWTLSNLCRNKNPSPPLNAVQQILPALIRLLHHDDLEVLADACWAISYLTDGSNDRIEVVVQTGIIPHLVKLLGYDELSIITPVLRAIGNIVTGTDEQTQAVLNAGALSKFSRLLRHKKANIQKEAAWTLSNITAGRDAQIQEVIDTGLVPYLIETLVHGDYKTQKEAVWAVTNFTSGGTVQQLVYRVQANVLEPLLNLLLSKDSKTILVILDAITNIFMAGDKIGESDKLSLMVEECGGLDKIEGLQSHENEMVYKAALNLIEKYFSEEEVEVHCVVPEATTDGYAFQINENQSTFNF</sequence>
<evidence type="ECO:0000256" key="4">
    <source>
        <dbReference type="ARBA" id="ARBA00022448"/>
    </source>
</evidence>
<keyword evidence="8" id="KW-0832">Ubl conjugation</keyword>
<organism evidence="16 17">
    <name type="scientific">Cynoglossus semilaevis</name>
    <name type="common">Tongue sole</name>
    <dbReference type="NCBI Taxonomy" id="244447"/>
    <lineage>
        <taxon>Eukaryota</taxon>
        <taxon>Metazoa</taxon>
        <taxon>Chordata</taxon>
        <taxon>Craniata</taxon>
        <taxon>Vertebrata</taxon>
        <taxon>Euteleostomi</taxon>
        <taxon>Actinopterygii</taxon>
        <taxon>Neopterygii</taxon>
        <taxon>Teleostei</taxon>
        <taxon>Neoteleostei</taxon>
        <taxon>Acanthomorphata</taxon>
        <taxon>Carangaria</taxon>
        <taxon>Pleuronectiformes</taxon>
        <taxon>Pleuronectoidei</taxon>
        <taxon>Cynoglossidae</taxon>
        <taxon>Cynoglossinae</taxon>
        <taxon>Cynoglossus</taxon>
    </lineage>
</organism>
<dbReference type="GO" id="GO:0006606">
    <property type="term" value="P:protein import into nucleus"/>
    <property type="evidence" value="ECO:0007669"/>
    <property type="project" value="InterPro"/>
</dbReference>
<dbReference type="InterPro" id="IPR032413">
    <property type="entry name" value="Arm_3"/>
</dbReference>
<feature type="repeat" description="ARM" evidence="14">
    <location>
        <begin position="114"/>
        <end position="157"/>
    </location>
</feature>
<dbReference type="InterPro" id="IPR000225">
    <property type="entry name" value="Armadillo"/>
</dbReference>
<dbReference type="InterPro" id="IPR002652">
    <property type="entry name" value="Importin-a_IBB"/>
</dbReference>
<dbReference type="Gene3D" id="1.20.5.690">
    <property type="entry name" value="Importin-alpha, importin-beta-binding domain"/>
    <property type="match status" value="1"/>
</dbReference>
<evidence type="ECO:0000256" key="9">
    <source>
        <dbReference type="ARBA" id="ARBA00022927"/>
    </source>
</evidence>
<dbReference type="PIRSF" id="PIRSF005673">
    <property type="entry name" value="Importin_alpha"/>
    <property type="match status" value="1"/>
</dbReference>
<dbReference type="GeneID" id="103393706"/>
<dbReference type="CTD" id="3838"/>
<keyword evidence="10" id="KW-0007">Acetylation</keyword>
<feature type="repeat" description="ARM" evidence="14">
    <location>
        <begin position="288"/>
        <end position="330"/>
    </location>
</feature>
<evidence type="ECO:0000256" key="11">
    <source>
        <dbReference type="ARBA" id="ARBA00023242"/>
    </source>
</evidence>
<evidence type="ECO:0000256" key="5">
    <source>
        <dbReference type="ARBA" id="ARBA00022490"/>
    </source>
</evidence>
<dbReference type="Proteomes" id="UP000265120">
    <property type="component" value="Chromosome 17"/>
</dbReference>
<evidence type="ECO:0000256" key="2">
    <source>
        <dbReference type="ARBA" id="ARBA00004496"/>
    </source>
</evidence>
<dbReference type="GO" id="GO:0043657">
    <property type="term" value="C:host cell"/>
    <property type="evidence" value="ECO:0007669"/>
    <property type="project" value="GOC"/>
</dbReference>
<evidence type="ECO:0000313" key="16">
    <source>
        <dbReference type="Ensembl" id="ENSCSEP00000022470.1"/>
    </source>
</evidence>
<name>A0A3P8WCV4_CYNSE</name>
<proteinExistence type="inferred from homology"/>
<dbReference type="RefSeq" id="XP_008328996.1">
    <property type="nucleotide sequence ID" value="XM_008330774.3"/>
</dbReference>
<dbReference type="GO" id="GO:1903902">
    <property type="term" value="P:positive regulation of viral life cycle"/>
    <property type="evidence" value="ECO:0007669"/>
    <property type="project" value="UniProtKB-ARBA"/>
</dbReference>
<dbReference type="FunFam" id="1.20.5.690:FF:000005">
    <property type="entry name" value="Importin subunit alpha"/>
    <property type="match status" value="1"/>
</dbReference>
<dbReference type="GeneTree" id="ENSGT01050000244891"/>
<dbReference type="FunFam" id="1.25.10.10:FF:000009">
    <property type="entry name" value="Importin subunit alpha"/>
    <property type="match status" value="1"/>
</dbReference>
<dbReference type="GO" id="GO:0075506">
    <property type="term" value="P:entry of viral genome into host nucleus through nuclear pore complex via importin"/>
    <property type="evidence" value="ECO:0007669"/>
    <property type="project" value="UniProtKB-ARBA"/>
</dbReference>
<dbReference type="InParanoid" id="A0A3P8WCV4"/>
<dbReference type="PANTHER" id="PTHR23316">
    <property type="entry name" value="IMPORTIN ALPHA"/>
    <property type="match status" value="1"/>
</dbReference>
<keyword evidence="5" id="KW-0963">Cytoplasm</keyword>
<dbReference type="SUPFAM" id="SSF48371">
    <property type="entry name" value="ARM repeat"/>
    <property type="match status" value="1"/>
</dbReference>
<evidence type="ECO:0000256" key="14">
    <source>
        <dbReference type="PROSITE-ProRule" id="PRU00259"/>
    </source>
</evidence>
<keyword evidence="7" id="KW-0677">Repeat</keyword>
<dbReference type="OMA" id="CVIEHNA"/>
<evidence type="ECO:0000313" key="17">
    <source>
        <dbReference type="Proteomes" id="UP000265120"/>
    </source>
</evidence>
<dbReference type="KEGG" id="csem:103393706"/>
<evidence type="ECO:0000256" key="1">
    <source>
        <dbReference type="ARBA" id="ARBA00004123"/>
    </source>
</evidence>
<evidence type="ECO:0000256" key="13">
    <source>
        <dbReference type="PIRNR" id="PIRNR005673"/>
    </source>
</evidence>